<dbReference type="EMBL" id="BTSY01000007">
    <property type="protein sequence ID" value="GMT36139.1"/>
    <property type="molecule type" value="Genomic_DNA"/>
</dbReference>
<name>A0AAV5WVB4_9BILA</name>
<dbReference type="AlphaFoldDB" id="A0AAV5WVB4"/>
<keyword evidence="3" id="KW-0732">Signal</keyword>
<keyword evidence="2" id="KW-0472">Membrane</keyword>
<evidence type="ECO:0000313" key="4">
    <source>
        <dbReference type="EMBL" id="GMT36139.1"/>
    </source>
</evidence>
<keyword evidence="2" id="KW-1133">Transmembrane helix</keyword>
<feature type="signal peptide" evidence="3">
    <location>
        <begin position="1"/>
        <end position="28"/>
    </location>
</feature>
<sequence>AHFPLPLTILMKSPLLPGLILLLSCATAFQVVDKVDELPLDVVDIHSENARPKVRRCGDSDASSETSEDCVLCTVCLPHEYELMGCSEKIDSVCATCGSGLMRNTPKTPDFFVKCKPLIHSSPIFYPDYLYPLPVKTDEGSMFADQEKTLMGAELKEFNLERIEEESEEDDEDYEEEEEAEIKPVSVDERDEDSDSMEQEEDPETMAEEQDEMEKEIERTIKLRLFDDAYGMDENIKVVEADEEVMKMNEEFMDGLSEEVEIKMDTKEEESVDPFEEEKSKNQLSDIPYENRIHPLQHSSIWGIMEARMGKFDDIDGAIDTDAEKEIISRKEDWLEMKRLEKLSILRKKINSPPVEIVDVFEYPKTHGLTGGFRPLPIGKYGSTVSRVPILHDTRLVLASLFLSCIGIFIMVVCYHTVRVVQDLTRREMTLPEIDEMNRQLINEAHARIHGRKEKGVRPEFV</sequence>
<feature type="compositionally biased region" description="Acidic residues" evidence="1">
    <location>
        <begin position="189"/>
        <end position="215"/>
    </location>
</feature>
<feature type="region of interest" description="Disordered" evidence="1">
    <location>
        <begin position="157"/>
        <end position="216"/>
    </location>
</feature>
<keyword evidence="5" id="KW-1185">Reference proteome</keyword>
<feature type="compositionally biased region" description="Acidic residues" evidence="1">
    <location>
        <begin position="163"/>
        <end position="180"/>
    </location>
</feature>
<organism evidence="4 5">
    <name type="scientific">Pristionchus fissidentatus</name>
    <dbReference type="NCBI Taxonomy" id="1538716"/>
    <lineage>
        <taxon>Eukaryota</taxon>
        <taxon>Metazoa</taxon>
        <taxon>Ecdysozoa</taxon>
        <taxon>Nematoda</taxon>
        <taxon>Chromadorea</taxon>
        <taxon>Rhabditida</taxon>
        <taxon>Rhabditina</taxon>
        <taxon>Diplogasteromorpha</taxon>
        <taxon>Diplogasteroidea</taxon>
        <taxon>Neodiplogasteridae</taxon>
        <taxon>Pristionchus</taxon>
    </lineage>
</organism>
<reference evidence="4" key="1">
    <citation type="submission" date="2023-10" db="EMBL/GenBank/DDBJ databases">
        <title>Genome assembly of Pristionchus species.</title>
        <authorList>
            <person name="Yoshida K."/>
            <person name="Sommer R.J."/>
        </authorList>
    </citation>
    <scope>NUCLEOTIDE SEQUENCE</scope>
    <source>
        <strain evidence="4">RS5133</strain>
    </source>
</reference>
<gene>
    <name evidence="4" type="ORF">PFISCL1PPCAC_27436</name>
</gene>
<feature type="non-terminal residue" evidence="4">
    <location>
        <position position="1"/>
    </location>
</feature>
<proteinExistence type="predicted"/>
<accession>A0AAV5WVB4</accession>
<evidence type="ECO:0000313" key="5">
    <source>
        <dbReference type="Proteomes" id="UP001432322"/>
    </source>
</evidence>
<evidence type="ECO:0000256" key="3">
    <source>
        <dbReference type="SAM" id="SignalP"/>
    </source>
</evidence>
<evidence type="ECO:0000256" key="2">
    <source>
        <dbReference type="SAM" id="Phobius"/>
    </source>
</evidence>
<comment type="caution">
    <text evidence="4">The sequence shown here is derived from an EMBL/GenBank/DDBJ whole genome shotgun (WGS) entry which is preliminary data.</text>
</comment>
<evidence type="ECO:0000256" key="1">
    <source>
        <dbReference type="SAM" id="MobiDB-lite"/>
    </source>
</evidence>
<evidence type="ECO:0008006" key="6">
    <source>
        <dbReference type="Google" id="ProtNLM"/>
    </source>
</evidence>
<feature type="transmembrane region" description="Helical" evidence="2">
    <location>
        <begin position="396"/>
        <end position="418"/>
    </location>
</feature>
<protein>
    <recommendedName>
        <fullName evidence="6">TNFR-Cys domain-containing protein</fullName>
    </recommendedName>
</protein>
<keyword evidence="2" id="KW-0812">Transmembrane</keyword>
<feature type="chain" id="PRO_5043686230" description="TNFR-Cys domain-containing protein" evidence="3">
    <location>
        <begin position="29"/>
        <end position="462"/>
    </location>
</feature>
<dbReference type="Proteomes" id="UP001432322">
    <property type="component" value="Unassembled WGS sequence"/>
</dbReference>